<keyword evidence="4 10" id="KW-0808">Transferase</keyword>
<dbReference type="PROSITE" id="PS50035">
    <property type="entry name" value="PLD"/>
    <property type="match status" value="1"/>
</dbReference>
<evidence type="ECO:0000256" key="4">
    <source>
        <dbReference type="ARBA" id="ARBA00022679"/>
    </source>
</evidence>
<dbReference type="SUPFAM" id="SSF56024">
    <property type="entry name" value="Phospholipase D/nuclease"/>
    <property type="match status" value="1"/>
</dbReference>
<feature type="signal peptide" evidence="12">
    <location>
        <begin position="1"/>
        <end position="20"/>
    </location>
</feature>
<evidence type="ECO:0000256" key="12">
    <source>
        <dbReference type="SAM" id="SignalP"/>
    </source>
</evidence>
<evidence type="ECO:0000256" key="11">
    <source>
        <dbReference type="SAM" id="MobiDB-lite"/>
    </source>
</evidence>
<keyword evidence="5" id="KW-0677">Repeat</keyword>
<keyword evidence="15" id="KW-1185">Reference proteome</keyword>
<dbReference type="SMART" id="SM00155">
    <property type="entry name" value="PLDc"/>
    <property type="match status" value="2"/>
</dbReference>
<evidence type="ECO:0000256" key="7">
    <source>
        <dbReference type="ARBA" id="ARBA00023209"/>
    </source>
</evidence>
<dbReference type="GeneID" id="92362134"/>
<dbReference type="GO" id="GO:0008444">
    <property type="term" value="F:CDP-diacylglycerol-glycerol-3-phosphate 3-phosphatidyltransferase activity"/>
    <property type="evidence" value="ECO:0007669"/>
    <property type="project" value="UniProtKB-EC"/>
</dbReference>
<evidence type="ECO:0000256" key="3">
    <source>
        <dbReference type="ARBA" id="ARBA00022516"/>
    </source>
</evidence>
<dbReference type="GO" id="GO:0032049">
    <property type="term" value="P:cardiolipin biosynthetic process"/>
    <property type="evidence" value="ECO:0007669"/>
    <property type="project" value="InterPro"/>
</dbReference>
<dbReference type="RefSeq" id="XP_067065605.1">
    <property type="nucleotide sequence ID" value="XM_067208200.1"/>
</dbReference>
<feature type="domain" description="PLD phosphodiesterase" evidence="13">
    <location>
        <begin position="303"/>
        <end position="330"/>
    </location>
</feature>
<dbReference type="InterPro" id="IPR016270">
    <property type="entry name" value="PGS1"/>
</dbReference>
<comment type="similarity">
    <text evidence="2 10">Belongs to the CDP-alcohol phosphatidyltransferase class-II family.</text>
</comment>
<evidence type="ECO:0000313" key="15">
    <source>
        <dbReference type="Proteomes" id="UP000674143"/>
    </source>
</evidence>
<feature type="region of interest" description="Disordered" evidence="11">
    <location>
        <begin position="639"/>
        <end position="670"/>
    </location>
</feature>
<keyword evidence="10" id="KW-0067">ATP-binding</keyword>
<keyword evidence="10" id="KW-0496">Mitochondrion</keyword>
<keyword evidence="7 10" id="KW-0594">Phospholipid biosynthesis</keyword>
<reference evidence="15" key="2">
    <citation type="journal article" date="2021" name="Sci. Data">
        <title>Chromosome-scale genome sequencing, assembly and annotation of six genomes from subfamily Leishmaniinae.</title>
        <authorList>
            <person name="Almutairi H."/>
            <person name="Urbaniak M.D."/>
            <person name="Bates M.D."/>
            <person name="Jariyapan N."/>
            <person name="Kwakye-Nuako G."/>
            <person name="Thomaz Soccol V."/>
            <person name="Al-Salem W.S."/>
            <person name="Dillon R.J."/>
            <person name="Bates P.A."/>
            <person name="Gatherer D."/>
        </authorList>
    </citation>
    <scope>NUCLEOTIDE SEQUENCE [LARGE SCALE GENOMIC DNA]</scope>
</reference>
<evidence type="ECO:0000256" key="9">
    <source>
        <dbReference type="ARBA" id="ARBA00048586"/>
    </source>
</evidence>
<keyword evidence="6 10" id="KW-0443">Lipid metabolism</keyword>
<comment type="caution">
    <text evidence="14">The sequence shown here is derived from an EMBL/GenBank/DDBJ whole genome shotgun (WGS) entry which is preliminary data.</text>
</comment>
<reference evidence="15" key="1">
    <citation type="journal article" date="2021" name="Microbiol. Resour. Announc.">
        <title>LGAAP: Leishmaniinae Genome Assembly and Annotation Pipeline.</title>
        <authorList>
            <person name="Almutairi H."/>
            <person name="Urbaniak M.D."/>
            <person name="Bates M.D."/>
            <person name="Jariyapan N."/>
            <person name="Kwakye-Nuako G."/>
            <person name="Thomaz-Soccol V."/>
            <person name="Al-Salem W.S."/>
            <person name="Dillon R.J."/>
            <person name="Bates P.A."/>
            <person name="Gatherer D."/>
        </authorList>
    </citation>
    <scope>NUCLEOTIDE SEQUENCE [LARGE SCALE GENOMIC DNA]</scope>
</reference>
<evidence type="ECO:0000256" key="8">
    <source>
        <dbReference type="ARBA" id="ARBA00023264"/>
    </source>
</evidence>
<proteinExistence type="inferred from homology"/>
<dbReference type="Proteomes" id="UP000674143">
    <property type="component" value="Unassembled WGS sequence"/>
</dbReference>
<evidence type="ECO:0000256" key="1">
    <source>
        <dbReference type="ARBA" id="ARBA00005042"/>
    </source>
</evidence>
<keyword evidence="8 10" id="KW-1208">Phospholipid metabolism</keyword>
<comment type="pathway">
    <text evidence="1 10">Phospholipid metabolism; phosphatidylglycerol biosynthesis; phosphatidylglycerol from CDP-diacylglycerol: step 1/2.</text>
</comment>
<dbReference type="AlphaFoldDB" id="A0A836H4Q6"/>
<evidence type="ECO:0000256" key="5">
    <source>
        <dbReference type="ARBA" id="ARBA00022737"/>
    </source>
</evidence>
<sequence length="754" mass="81646">MPALLVYFIILAIAAGVTFALFGEMAEADVAPADAVDFFAAATPTTRDSTTPSSEAATGSKTCAEDCGARKHRVAPADESGLAHIKALLVKCGVPPQQQEMVAFLGRHCCVLPVESHTVRVLNHPAAFHEELKKRVMASQRSITLSALYIGDGPLSKAFVGCLEERVRWAVAGGHPFSITVLLDYNRMQDRRNLASLTTLMELAQQAARPASVRVDAASAGANVSSPTALLRSRSGSSSIFTDGELEARAEEAVDDGGSDAAPVANTAAGTAASAGVRVRLFLYQNPSRWNRLLAPFGRAKEVLGVQHTKIFVFDQRHTILTGANLSDDYFATRMDRYMIVEDNTLVARWFTRLVRTASRVSHPVVCRKEFSEQILGGGSTPTSRTRSGNGALRQFSSAASPASRVAVATVSGSDEEPLPSSVLRVIDAVRDAVASLLTALMSKREGTPTLHRKSNLVILANALKIDPSVDTEAFCARTNALLHDFAAWARRLCAAERIDWSRYDTFLFPTVQMGRAGVYHDSVIVKRLLRLSTAEDHVFITSPYLNMYAPFVDEVLHGTSYVDCITASVQTNGWNGHKGVAGRIPLFYLQLERGFYNLVKAYNCLSRVHIREFSVKGLTFHAKGLWFVGRQAHSAVAAVSPSSEDDEGNAPQHHDSDSADAAATAPSTPESISAPYLVAYGSTNYGYRSVQKDVEAEAFLLTTSDALRETLRQELLFLLKQSVPVTEAQFVGTAVGRFQPIISLLAHLGQDFL</sequence>
<keyword evidence="12" id="KW-0732">Signal</keyword>
<gene>
    <name evidence="14" type="ORF">LSCM4_06276</name>
</gene>
<evidence type="ECO:0000313" key="14">
    <source>
        <dbReference type="EMBL" id="KAG5486811.1"/>
    </source>
</evidence>
<comment type="subcellular location">
    <subcellularLocation>
        <location evidence="10">Mitochondrion</location>
    </subcellularLocation>
</comment>
<dbReference type="Pfam" id="PF00614">
    <property type="entry name" value="PLDc"/>
    <property type="match status" value="1"/>
</dbReference>
<dbReference type="KEGG" id="loi:92362134"/>
<dbReference type="PANTHER" id="PTHR12586:SF1">
    <property type="entry name" value="CDP-DIACYLGLYCEROL--GLYCEROL-3-PHOSPHATE 3-PHOSPHATIDYLTRANSFERASE, MITOCHONDRIAL"/>
    <property type="match status" value="1"/>
</dbReference>
<dbReference type="GO" id="GO:0005739">
    <property type="term" value="C:mitochondrion"/>
    <property type="evidence" value="ECO:0007669"/>
    <property type="project" value="UniProtKB-SubCell"/>
</dbReference>
<dbReference type="InterPro" id="IPR001736">
    <property type="entry name" value="PLipase_D/transphosphatidylase"/>
</dbReference>
<keyword evidence="10" id="KW-0547">Nucleotide-binding</keyword>
<dbReference type="EC" id="2.7.8.5" evidence="10"/>
<dbReference type="PANTHER" id="PTHR12586">
    <property type="entry name" value="CDP-DIACYLGLYCEROL--SERINE O-PHOSPHATIDYLTRANSFERASE"/>
    <property type="match status" value="1"/>
</dbReference>
<dbReference type="CDD" id="cd09137">
    <property type="entry name" value="PLDc_PGS1_euk_2"/>
    <property type="match status" value="1"/>
</dbReference>
<dbReference type="GO" id="GO:0005524">
    <property type="term" value="F:ATP binding"/>
    <property type="evidence" value="ECO:0007669"/>
    <property type="project" value="UniProtKB-KW"/>
</dbReference>
<protein>
    <recommendedName>
        <fullName evidence="10">CDP-diacylglycerol--glycerol-3-phosphate 3-phosphatidyltransferase</fullName>
        <ecNumber evidence="10">2.7.8.5</ecNumber>
    </recommendedName>
</protein>
<comment type="catalytic activity">
    <reaction evidence="9 10">
        <text>a CDP-1,2-diacyl-sn-glycerol + sn-glycerol 3-phosphate = a 1,2-diacyl-sn-glycero-3-phospho-(1'-sn-glycero-3'-phosphate) + CMP + H(+)</text>
        <dbReference type="Rhea" id="RHEA:12593"/>
        <dbReference type="ChEBI" id="CHEBI:15378"/>
        <dbReference type="ChEBI" id="CHEBI:57597"/>
        <dbReference type="ChEBI" id="CHEBI:58332"/>
        <dbReference type="ChEBI" id="CHEBI:60110"/>
        <dbReference type="ChEBI" id="CHEBI:60377"/>
        <dbReference type="EC" id="2.7.8.5"/>
    </reaction>
</comment>
<keyword evidence="3 10" id="KW-0444">Lipid biosynthesis</keyword>
<feature type="compositionally biased region" description="Low complexity" evidence="11">
    <location>
        <begin position="660"/>
        <end position="670"/>
    </location>
</feature>
<organism evidence="14 15">
    <name type="scientific">Leishmania orientalis</name>
    <dbReference type="NCBI Taxonomy" id="2249476"/>
    <lineage>
        <taxon>Eukaryota</taxon>
        <taxon>Discoba</taxon>
        <taxon>Euglenozoa</taxon>
        <taxon>Kinetoplastea</taxon>
        <taxon>Metakinetoplastina</taxon>
        <taxon>Trypanosomatida</taxon>
        <taxon>Trypanosomatidae</taxon>
        <taxon>Leishmaniinae</taxon>
        <taxon>Leishmania</taxon>
    </lineage>
</organism>
<name>A0A836H4Q6_9TRYP</name>
<dbReference type="UniPathway" id="UPA00084">
    <property type="reaction ID" value="UER00503"/>
</dbReference>
<evidence type="ECO:0000256" key="6">
    <source>
        <dbReference type="ARBA" id="ARBA00023098"/>
    </source>
</evidence>
<feature type="chain" id="PRO_5033028438" description="CDP-diacylglycerol--glycerol-3-phosphate 3-phosphatidyltransferase" evidence="12">
    <location>
        <begin position="21"/>
        <end position="754"/>
    </location>
</feature>
<dbReference type="Gene3D" id="3.30.870.10">
    <property type="entry name" value="Endonuclease Chain A"/>
    <property type="match status" value="2"/>
</dbReference>
<evidence type="ECO:0000259" key="13">
    <source>
        <dbReference type="PROSITE" id="PS50035"/>
    </source>
</evidence>
<dbReference type="EMBL" id="JAFHLR010000007">
    <property type="protein sequence ID" value="KAG5486811.1"/>
    <property type="molecule type" value="Genomic_DNA"/>
</dbReference>
<comment type="function">
    <text evidence="10">Functions in the biosynthesis of the anionic phospholipids phosphatidylglycerol and cardiolipin.</text>
</comment>
<accession>A0A836H4Q6</accession>
<evidence type="ECO:0000256" key="2">
    <source>
        <dbReference type="ARBA" id="ARBA00010682"/>
    </source>
</evidence>
<evidence type="ECO:0000256" key="10">
    <source>
        <dbReference type="RuleBase" id="RU365024"/>
    </source>
</evidence>